<dbReference type="EMBL" id="WIPF01000006">
    <property type="protein sequence ID" value="KAF3230903.1"/>
    <property type="molecule type" value="Genomic_DNA"/>
</dbReference>
<dbReference type="Proteomes" id="UP000483672">
    <property type="component" value="Unassembled WGS sequence"/>
</dbReference>
<proteinExistence type="predicted"/>
<keyword evidence="1" id="KW-0732">Signal</keyword>
<feature type="chain" id="PRO_5041090816" evidence="1">
    <location>
        <begin position="20"/>
        <end position="125"/>
    </location>
</feature>
<comment type="caution">
    <text evidence="2">The sequence shown here is derived from an EMBL/GenBank/DDBJ whole genome shotgun (WGS) entry which is preliminary data.</text>
</comment>
<organism evidence="2 3">
    <name type="scientific">Orbilia oligospora</name>
    <name type="common">Nematode-trapping fungus</name>
    <name type="synonym">Arthrobotrys oligospora</name>
    <dbReference type="NCBI Taxonomy" id="2813651"/>
    <lineage>
        <taxon>Eukaryota</taxon>
        <taxon>Fungi</taxon>
        <taxon>Dikarya</taxon>
        <taxon>Ascomycota</taxon>
        <taxon>Pezizomycotina</taxon>
        <taxon>Orbiliomycetes</taxon>
        <taxon>Orbiliales</taxon>
        <taxon>Orbiliaceae</taxon>
        <taxon>Orbilia</taxon>
    </lineage>
</organism>
<evidence type="ECO:0000313" key="2">
    <source>
        <dbReference type="EMBL" id="KAF3230903.1"/>
    </source>
</evidence>
<reference evidence="2 3" key="1">
    <citation type="submission" date="2019-06" db="EMBL/GenBank/DDBJ databases">
        <authorList>
            <person name="Palmer J.M."/>
        </authorList>
    </citation>
    <scope>NUCLEOTIDE SEQUENCE [LARGE SCALE GENOMIC DNA]</scope>
    <source>
        <strain evidence="2 3">TWF191</strain>
    </source>
</reference>
<sequence>MKFFATILTALTLAGITTATASPTLIKYKRVTTGCACNDNTKKLKIRDSNGGVAEPAVLPAGIPSVDTKSTPDPSKDGCLKQLEQYWVYADPRCMGYGAPLELIDHYRGGDKGAAEKAVVGTVTQ</sequence>
<feature type="signal peptide" evidence="1">
    <location>
        <begin position="1"/>
        <end position="19"/>
    </location>
</feature>
<accession>A0A6G1MPB0</accession>
<name>A0A6G1MPB0_ORBOL</name>
<evidence type="ECO:0000313" key="3">
    <source>
        <dbReference type="Proteomes" id="UP000483672"/>
    </source>
</evidence>
<gene>
    <name evidence="2" type="ORF">TWF191_008745</name>
</gene>
<evidence type="ECO:0000256" key="1">
    <source>
        <dbReference type="SAM" id="SignalP"/>
    </source>
</evidence>
<protein>
    <submittedName>
        <fullName evidence="2">Uncharacterized protein</fullName>
    </submittedName>
</protein>
<dbReference type="AlphaFoldDB" id="A0A6G1MPB0"/>